<name>A0A662Z450_9STAP</name>
<proteinExistence type="predicted"/>
<evidence type="ECO:0000313" key="4">
    <source>
        <dbReference type="Proteomes" id="UP000243605"/>
    </source>
</evidence>
<feature type="domain" description="Beta-lactamase-related" evidence="2">
    <location>
        <begin position="72"/>
        <end position="326"/>
    </location>
</feature>
<organism evidence="3 4">
    <name type="scientific">Aliicoccus persicus</name>
    <dbReference type="NCBI Taxonomy" id="930138"/>
    <lineage>
        <taxon>Bacteria</taxon>
        <taxon>Bacillati</taxon>
        <taxon>Bacillota</taxon>
        <taxon>Bacilli</taxon>
        <taxon>Bacillales</taxon>
        <taxon>Staphylococcaceae</taxon>
        <taxon>Aliicoccus</taxon>
    </lineage>
</organism>
<dbReference type="PANTHER" id="PTHR46825:SF9">
    <property type="entry name" value="BETA-LACTAMASE-RELATED DOMAIN-CONTAINING PROTEIN"/>
    <property type="match status" value="1"/>
</dbReference>
<evidence type="ECO:0000259" key="2">
    <source>
        <dbReference type="Pfam" id="PF00144"/>
    </source>
</evidence>
<sequence>MKIRISVILSMILALVLTTDISADVDDYENRYVEMTLSRYDDAVITISVIDGSDRSYYVYTEDGTEENDEVYQYEIGSITKTFNGILTARAIEDDKLSLDDTIDDILDFERNRNFPTVEELLTHTSGYASIYYSEESNDRNNPFAGISKTEVLRQAEEFVSRRDAYQYSNFGAAVLGLVLEEVEDESYDVMIEELFDEFAMDNSIVYSETEILVIEEDWEWNEDDAYIPVGSIISDVEDMMNYMQVNIDSELDGVERSHMMLESLDRNPQRIRDLEIRLDGIGYHWRIDEENEIYYHSGQTSDYGSYLAFNKEEEVGVVVLVNTPPARTPSLPVLIGVDIMHDLLDIDNMNDRRRR</sequence>
<feature type="signal peptide" evidence="1">
    <location>
        <begin position="1"/>
        <end position="23"/>
    </location>
</feature>
<keyword evidence="1" id="KW-0732">Signal</keyword>
<dbReference type="InterPro" id="IPR012338">
    <property type="entry name" value="Beta-lactam/transpept-like"/>
</dbReference>
<dbReference type="Gene3D" id="3.40.710.10">
    <property type="entry name" value="DD-peptidase/beta-lactamase superfamily"/>
    <property type="match status" value="1"/>
</dbReference>
<dbReference type="OrthoDB" id="9803467at2"/>
<dbReference type="PANTHER" id="PTHR46825">
    <property type="entry name" value="D-ALANYL-D-ALANINE-CARBOXYPEPTIDASE/ENDOPEPTIDASE AMPH"/>
    <property type="match status" value="1"/>
</dbReference>
<dbReference type="RefSeq" id="WP_091474132.1">
    <property type="nucleotide sequence ID" value="NZ_FOIT01000002.1"/>
</dbReference>
<keyword evidence="4" id="KW-1185">Reference proteome</keyword>
<evidence type="ECO:0000313" key="3">
    <source>
        <dbReference type="EMBL" id="SEV92405.1"/>
    </source>
</evidence>
<reference evidence="3 4" key="1">
    <citation type="submission" date="2016-10" db="EMBL/GenBank/DDBJ databases">
        <authorList>
            <person name="Varghese N."/>
            <person name="Submissions S."/>
        </authorList>
    </citation>
    <scope>NUCLEOTIDE SEQUENCE [LARGE SCALE GENOMIC DNA]</scope>
    <source>
        <strain evidence="3 4">IBRC-M10081</strain>
    </source>
</reference>
<protein>
    <submittedName>
        <fullName evidence="3">CubicO group peptidase, beta-lactamase class C family</fullName>
    </submittedName>
</protein>
<dbReference type="AlphaFoldDB" id="A0A662Z450"/>
<accession>A0A662Z450</accession>
<dbReference type="InterPro" id="IPR050491">
    <property type="entry name" value="AmpC-like"/>
</dbReference>
<dbReference type="Proteomes" id="UP000243605">
    <property type="component" value="Unassembled WGS sequence"/>
</dbReference>
<evidence type="ECO:0000256" key="1">
    <source>
        <dbReference type="SAM" id="SignalP"/>
    </source>
</evidence>
<gene>
    <name evidence="3" type="ORF">SAMN05192557_0796</name>
</gene>
<dbReference type="Pfam" id="PF00144">
    <property type="entry name" value="Beta-lactamase"/>
    <property type="match status" value="1"/>
</dbReference>
<dbReference type="InterPro" id="IPR001466">
    <property type="entry name" value="Beta-lactam-related"/>
</dbReference>
<dbReference type="SUPFAM" id="SSF56601">
    <property type="entry name" value="beta-lactamase/transpeptidase-like"/>
    <property type="match status" value="1"/>
</dbReference>
<feature type="chain" id="PRO_5024956924" evidence="1">
    <location>
        <begin position="24"/>
        <end position="356"/>
    </location>
</feature>
<dbReference type="EMBL" id="FOIT01000002">
    <property type="protein sequence ID" value="SEV92405.1"/>
    <property type="molecule type" value="Genomic_DNA"/>
</dbReference>